<sequence length="181" mass="20349">MQTQKNCLKRGKIAMSKCCMRIFVFFLLIWTLCGYSSNNVGEQYSYQSNQGGTLHLRDGRILTTVTSSKRHSGCDSGSGKCSNTVRRENQENEKTGIDGKPSSGITNKPRDEKVSEDTKQLRCTRNNVNGARSKPSKTKRDDFPVTPMLFAELFLKEPEKGIDIIMLYVGGFLKYACNHFS</sequence>
<organism evidence="2 3">
    <name type="scientific">Plasmodium inui San Antonio 1</name>
    <dbReference type="NCBI Taxonomy" id="1237626"/>
    <lineage>
        <taxon>Eukaryota</taxon>
        <taxon>Sar</taxon>
        <taxon>Alveolata</taxon>
        <taxon>Apicomplexa</taxon>
        <taxon>Aconoidasida</taxon>
        <taxon>Haemosporida</taxon>
        <taxon>Plasmodiidae</taxon>
        <taxon>Plasmodium</taxon>
        <taxon>Plasmodium (Plasmodium)</taxon>
    </lineage>
</organism>
<feature type="compositionally biased region" description="Basic and acidic residues" evidence="1">
    <location>
        <begin position="85"/>
        <end position="97"/>
    </location>
</feature>
<dbReference type="AlphaFoldDB" id="W6ZYG8"/>
<feature type="region of interest" description="Disordered" evidence="1">
    <location>
        <begin position="67"/>
        <end position="119"/>
    </location>
</feature>
<dbReference type="RefSeq" id="XP_008819027.1">
    <property type="nucleotide sequence ID" value="XM_008820805.1"/>
</dbReference>
<dbReference type="VEuPathDB" id="PlasmoDB:C922_05233"/>
<dbReference type="Proteomes" id="UP000030640">
    <property type="component" value="Unassembled WGS sequence"/>
</dbReference>
<protein>
    <submittedName>
        <fullName evidence="2">Uncharacterized protein</fullName>
    </submittedName>
</protein>
<name>W6ZYG8_9APIC</name>
<dbReference type="EMBL" id="KI965506">
    <property type="protein sequence ID" value="EUD64383.1"/>
    <property type="molecule type" value="Genomic_DNA"/>
</dbReference>
<accession>W6ZYG8</accession>
<evidence type="ECO:0000313" key="2">
    <source>
        <dbReference type="EMBL" id="EUD64383.1"/>
    </source>
</evidence>
<proteinExistence type="predicted"/>
<feature type="compositionally biased region" description="Basic and acidic residues" evidence="1">
    <location>
        <begin position="108"/>
        <end position="119"/>
    </location>
</feature>
<evidence type="ECO:0000313" key="3">
    <source>
        <dbReference type="Proteomes" id="UP000030640"/>
    </source>
</evidence>
<keyword evidence="3" id="KW-1185">Reference proteome</keyword>
<evidence type="ECO:0000256" key="1">
    <source>
        <dbReference type="SAM" id="MobiDB-lite"/>
    </source>
</evidence>
<dbReference type="OrthoDB" id="382803at2759"/>
<reference evidence="2 3" key="1">
    <citation type="submission" date="2013-02" db="EMBL/GenBank/DDBJ databases">
        <title>The Genome Sequence of Plasmodium inui San Antonio 1.</title>
        <authorList>
            <consortium name="The Broad Institute Genome Sequencing Platform"/>
            <consortium name="The Broad Institute Genome Sequencing Center for Infectious Disease"/>
            <person name="Neafsey D."/>
            <person name="Cheeseman I."/>
            <person name="Volkman S."/>
            <person name="Adams J."/>
            <person name="Walker B."/>
            <person name="Young S.K."/>
            <person name="Zeng Q."/>
            <person name="Gargeya S."/>
            <person name="Fitzgerald M."/>
            <person name="Haas B."/>
            <person name="Abouelleil A."/>
            <person name="Alvarado L."/>
            <person name="Arachchi H.M."/>
            <person name="Berlin A.M."/>
            <person name="Chapman S.B."/>
            <person name="Dewar J."/>
            <person name="Goldberg J."/>
            <person name="Griggs A."/>
            <person name="Gujja S."/>
            <person name="Hansen M."/>
            <person name="Howarth C."/>
            <person name="Imamovic A."/>
            <person name="Larimer J."/>
            <person name="McCowan C."/>
            <person name="Murphy C."/>
            <person name="Neiman D."/>
            <person name="Pearson M."/>
            <person name="Priest M."/>
            <person name="Roberts A."/>
            <person name="Saif S."/>
            <person name="Shea T."/>
            <person name="Sisk P."/>
            <person name="Sykes S."/>
            <person name="Wortman J."/>
            <person name="Nusbaum C."/>
            <person name="Birren B."/>
        </authorList>
    </citation>
    <scope>NUCLEOTIDE SEQUENCE [LARGE SCALE GENOMIC DNA]</scope>
    <source>
        <strain evidence="2 3">San Antonio 1</strain>
    </source>
</reference>
<dbReference type="GeneID" id="20040507"/>
<gene>
    <name evidence="2" type="ORF">C922_05233</name>
</gene>